<dbReference type="EMBL" id="BPFZ01000005">
    <property type="protein sequence ID" value="GIU66866.1"/>
    <property type="molecule type" value="Genomic_DNA"/>
</dbReference>
<evidence type="ECO:0000313" key="2">
    <source>
        <dbReference type="Proteomes" id="UP001161064"/>
    </source>
</evidence>
<comment type="caution">
    <text evidence="1">The sequence shown here is derived from an EMBL/GenBank/DDBJ whole genome shotgun (WGS) entry which is preliminary data.</text>
</comment>
<name>A0ABQ4PV18_9PROT</name>
<reference evidence="1" key="1">
    <citation type="submission" date="2021-05" db="EMBL/GenBank/DDBJ databases">
        <authorList>
            <person name="Tanabe Y."/>
        </authorList>
    </citation>
    <scope>NUCLEOTIDE SEQUENCE</scope>
    <source>
        <strain evidence="1">BOTRYCO-1</strain>
    </source>
</reference>
<evidence type="ECO:0008006" key="3">
    <source>
        <dbReference type="Google" id="ProtNLM"/>
    </source>
</evidence>
<dbReference type="Pfam" id="PF06676">
    <property type="entry name" value="DUF1178"/>
    <property type="match status" value="1"/>
</dbReference>
<reference evidence="1" key="2">
    <citation type="journal article" date="2023" name="ISME Commun">
        <title>Characterization of a bloom-associated alphaproteobacterial lineage, 'Candidatus Phycosocius': insights into freshwater algal-bacterial interactions.</title>
        <authorList>
            <person name="Tanabe Y."/>
            <person name="Yamaguchi H."/>
            <person name="Yoshida M."/>
            <person name="Kai A."/>
            <person name="Okazaki Y."/>
        </authorList>
    </citation>
    <scope>NUCLEOTIDE SEQUENCE</scope>
    <source>
        <strain evidence="1">BOTRYCO-1</strain>
    </source>
</reference>
<dbReference type="PIRSF" id="PIRSF032131">
    <property type="entry name" value="UCP032131"/>
    <property type="match status" value="1"/>
</dbReference>
<gene>
    <name evidence="1" type="ORF">PsB1_1020</name>
</gene>
<keyword evidence="2" id="KW-1185">Reference proteome</keyword>
<dbReference type="RefSeq" id="WP_284359527.1">
    <property type="nucleotide sequence ID" value="NZ_BPFZ01000005.1"/>
</dbReference>
<dbReference type="InterPro" id="IPR009562">
    <property type="entry name" value="DUF1178"/>
</dbReference>
<dbReference type="Proteomes" id="UP001161064">
    <property type="component" value="Unassembled WGS sequence"/>
</dbReference>
<accession>A0ABQ4PV18</accession>
<protein>
    <recommendedName>
        <fullName evidence="3">DUF1178 domain-containing protein</fullName>
    </recommendedName>
</protein>
<sequence length="157" mass="17584">MIKYALACNHAHSWEAWFDSIAGYENQLAAGLVECPICGSIQVEKAPMAPAVVSSRKERETLTEETYVPVAMAEESLTLPEPMRAFFQSWKEHIEKNYDYVGDTFASDVRAMHEGEEDKRLIYGLATQEEARELLEDGISIAPIPALANPKPIRGFH</sequence>
<proteinExistence type="predicted"/>
<evidence type="ECO:0000313" key="1">
    <source>
        <dbReference type="EMBL" id="GIU66866.1"/>
    </source>
</evidence>
<organism evidence="1 2">
    <name type="scientific">Candidatus Phycosocius spiralis</name>
    <dbReference type="NCBI Taxonomy" id="2815099"/>
    <lineage>
        <taxon>Bacteria</taxon>
        <taxon>Pseudomonadati</taxon>
        <taxon>Pseudomonadota</taxon>
        <taxon>Alphaproteobacteria</taxon>
        <taxon>Caulobacterales</taxon>
        <taxon>Caulobacterales incertae sedis</taxon>
        <taxon>Candidatus Phycosocius</taxon>
    </lineage>
</organism>